<accession>A0A4S4C355</accession>
<dbReference type="PANTHER" id="PTHR43280:SF10">
    <property type="entry name" value="REGULATORY PROTEIN POCR"/>
    <property type="match status" value="1"/>
</dbReference>
<evidence type="ECO:0000313" key="9">
    <source>
        <dbReference type="Proteomes" id="UP000310636"/>
    </source>
</evidence>
<dbReference type="InterPro" id="IPR001789">
    <property type="entry name" value="Sig_transdc_resp-reg_receiver"/>
</dbReference>
<evidence type="ECO:0000256" key="1">
    <source>
        <dbReference type="ARBA" id="ARBA00023015"/>
    </source>
</evidence>
<dbReference type="GO" id="GO:0000160">
    <property type="term" value="P:phosphorelay signal transduction system"/>
    <property type="evidence" value="ECO:0007669"/>
    <property type="project" value="InterPro"/>
</dbReference>
<evidence type="ECO:0000259" key="7">
    <source>
        <dbReference type="PROSITE" id="PS50110"/>
    </source>
</evidence>
<dbReference type="InterPro" id="IPR018062">
    <property type="entry name" value="HTH_AraC-typ_CS"/>
</dbReference>
<proteinExistence type="predicted"/>
<organism evidence="8 9">
    <name type="scientific">Cohnella fermenti</name>
    <dbReference type="NCBI Taxonomy" id="2565925"/>
    <lineage>
        <taxon>Bacteria</taxon>
        <taxon>Bacillati</taxon>
        <taxon>Bacillota</taxon>
        <taxon>Bacilli</taxon>
        <taxon>Bacillales</taxon>
        <taxon>Paenibacillaceae</taxon>
        <taxon>Cohnella</taxon>
    </lineage>
</organism>
<dbReference type="Pfam" id="PF00072">
    <property type="entry name" value="Response_reg"/>
    <property type="match status" value="1"/>
</dbReference>
<feature type="modified residue" description="4-aspartylphosphate" evidence="4">
    <location>
        <position position="56"/>
    </location>
</feature>
<dbReference type="SUPFAM" id="SSF52172">
    <property type="entry name" value="CheY-like"/>
    <property type="match status" value="1"/>
</dbReference>
<protein>
    <submittedName>
        <fullName evidence="8">Response regulator</fullName>
    </submittedName>
</protein>
<dbReference type="SMART" id="SM00448">
    <property type="entry name" value="REC"/>
    <property type="match status" value="1"/>
</dbReference>
<evidence type="ECO:0000256" key="2">
    <source>
        <dbReference type="ARBA" id="ARBA00023125"/>
    </source>
</evidence>
<feature type="domain" description="HTH araC/xylS-type" evidence="6">
    <location>
        <begin position="446"/>
        <end position="544"/>
    </location>
</feature>
<dbReference type="InterPro" id="IPR018060">
    <property type="entry name" value="HTH_AraC"/>
</dbReference>
<dbReference type="OrthoDB" id="384217at2"/>
<dbReference type="SMART" id="SM00342">
    <property type="entry name" value="HTH_ARAC"/>
    <property type="match status" value="1"/>
</dbReference>
<dbReference type="InterPro" id="IPR009057">
    <property type="entry name" value="Homeodomain-like_sf"/>
</dbReference>
<keyword evidence="2" id="KW-0238">DNA-binding</keyword>
<feature type="region of interest" description="Disordered" evidence="5">
    <location>
        <begin position="541"/>
        <end position="561"/>
    </location>
</feature>
<evidence type="ECO:0000256" key="3">
    <source>
        <dbReference type="ARBA" id="ARBA00023163"/>
    </source>
</evidence>
<dbReference type="RefSeq" id="WP_136369094.1">
    <property type="nucleotide sequence ID" value="NZ_SSOB01000007.1"/>
</dbReference>
<dbReference type="SUPFAM" id="SSF46689">
    <property type="entry name" value="Homeodomain-like"/>
    <property type="match status" value="2"/>
</dbReference>
<dbReference type="InterPro" id="IPR041522">
    <property type="entry name" value="CdaR_GGDEF"/>
</dbReference>
<dbReference type="CDD" id="cd17536">
    <property type="entry name" value="REC_YesN-like"/>
    <property type="match status" value="1"/>
</dbReference>
<keyword evidence="9" id="KW-1185">Reference proteome</keyword>
<dbReference type="PANTHER" id="PTHR43280">
    <property type="entry name" value="ARAC-FAMILY TRANSCRIPTIONAL REGULATOR"/>
    <property type="match status" value="1"/>
</dbReference>
<dbReference type="GO" id="GO:0003700">
    <property type="term" value="F:DNA-binding transcription factor activity"/>
    <property type="evidence" value="ECO:0007669"/>
    <property type="project" value="InterPro"/>
</dbReference>
<dbReference type="Proteomes" id="UP000310636">
    <property type="component" value="Unassembled WGS sequence"/>
</dbReference>
<dbReference type="PROSITE" id="PS50110">
    <property type="entry name" value="RESPONSE_REGULATORY"/>
    <property type="match status" value="1"/>
</dbReference>
<reference evidence="8 9" key="1">
    <citation type="submission" date="2019-04" db="EMBL/GenBank/DDBJ databases">
        <title>Cohnella sp. nov. isolated from preserved vegetables.</title>
        <authorList>
            <person name="Lin S.-Y."/>
            <person name="Hung M.-H."/>
            <person name="Young C.-C."/>
        </authorList>
    </citation>
    <scope>NUCLEOTIDE SEQUENCE [LARGE SCALE GENOMIC DNA]</scope>
    <source>
        <strain evidence="8 9">CC-MHH1044</strain>
    </source>
</reference>
<dbReference type="PROSITE" id="PS01124">
    <property type="entry name" value="HTH_ARAC_FAMILY_2"/>
    <property type="match status" value="1"/>
</dbReference>
<dbReference type="Pfam" id="PF17853">
    <property type="entry name" value="GGDEF_2"/>
    <property type="match status" value="1"/>
</dbReference>
<dbReference type="Pfam" id="PF12833">
    <property type="entry name" value="HTH_18"/>
    <property type="match status" value="1"/>
</dbReference>
<gene>
    <name evidence="8" type="ORF">E6C55_07155</name>
</gene>
<dbReference type="EMBL" id="SSOB01000007">
    <property type="protein sequence ID" value="THF82155.1"/>
    <property type="molecule type" value="Genomic_DNA"/>
</dbReference>
<feature type="domain" description="Response regulatory" evidence="7">
    <location>
        <begin position="4"/>
        <end position="121"/>
    </location>
</feature>
<keyword evidence="1" id="KW-0805">Transcription regulation</keyword>
<dbReference type="PROSITE" id="PS00041">
    <property type="entry name" value="HTH_ARAC_FAMILY_1"/>
    <property type="match status" value="1"/>
</dbReference>
<dbReference type="Gene3D" id="3.40.50.2300">
    <property type="match status" value="1"/>
</dbReference>
<evidence type="ECO:0000259" key="6">
    <source>
        <dbReference type="PROSITE" id="PS01124"/>
    </source>
</evidence>
<name>A0A4S4C355_9BACL</name>
<keyword evidence="4" id="KW-0597">Phosphoprotein</keyword>
<evidence type="ECO:0000256" key="5">
    <source>
        <dbReference type="SAM" id="MobiDB-lite"/>
    </source>
</evidence>
<dbReference type="InterPro" id="IPR011006">
    <property type="entry name" value="CheY-like_superfamily"/>
</dbReference>
<evidence type="ECO:0000256" key="4">
    <source>
        <dbReference type="PROSITE-ProRule" id="PRU00169"/>
    </source>
</evidence>
<dbReference type="Gene3D" id="1.10.10.60">
    <property type="entry name" value="Homeodomain-like"/>
    <property type="match status" value="2"/>
</dbReference>
<dbReference type="AlphaFoldDB" id="A0A4S4C355"/>
<dbReference type="GO" id="GO:0043565">
    <property type="term" value="F:sequence-specific DNA binding"/>
    <property type="evidence" value="ECO:0007669"/>
    <property type="project" value="InterPro"/>
</dbReference>
<keyword evidence="3" id="KW-0804">Transcription</keyword>
<evidence type="ECO:0000313" key="8">
    <source>
        <dbReference type="EMBL" id="THF82155.1"/>
    </source>
</evidence>
<comment type="caution">
    <text evidence="8">The sequence shown here is derived from an EMBL/GenBank/DDBJ whole genome shotgun (WGS) entry which is preliminary data.</text>
</comment>
<sequence>MKLSVVVIDDKPLILQSIVRTVNWESLNCEVVGQALDGVEGKRAIAELRPDLLITDIKIPGINGLELAECMHRELPLSKTILITGYQDFEFAKQAVRIGVRDIVVKPIRNDELERVIRLAADEIARERSERLREAQREEAYSQLEERHRSSLPPLRSRLVSELIGGAGPAGSELARTAAELGLSWSRCAVVIVRSKRASGSVAAADSHAIAPGRRGEVAELARQAVTRRDFGLVEASLPDELALVCLLPKPLTPREARMKLQGFCHDLIELARERGGWSCCLAVSSTYRGLEQLREAFAEASALMEESFFRTEEPVLLPAPADPAGEGSRFAIIRDLEEFNRMLEQSTAAEMAGHLERFLERVKVYSEGNIRVAKGLLSDMCLAAARYYYRTTGDEFGFDRSIDEILEDVYRLTDMKEASDYLSSFIAEVKGKLEGGDKEYSLVVKKAIDYINVNFAEPIALTTLAEQFGLSPGYLSRLIRAETGINFVDLVVKARIEAAKRLLREPRHKVNEVGEMVGYKEYAYFYQVFKKVEGISPKEYKNGGHGRHPAGPSGGWREDR</sequence>